<dbReference type="SUPFAM" id="SSF55550">
    <property type="entry name" value="SH2 domain"/>
    <property type="match status" value="2"/>
</dbReference>
<dbReference type="AlphaFoldDB" id="A0AAV6HEA5"/>
<dbReference type="GO" id="GO:0046935">
    <property type="term" value="F:1-phosphatidylinositol-3-kinase regulator activity"/>
    <property type="evidence" value="ECO:0007669"/>
    <property type="project" value="TreeGrafter"/>
</dbReference>
<feature type="domain" description="SH2" evidence="3">
    <location>
        <begin position="36"/>
        <end position="131"/>
    </location>
</feature>
<organism evidence="4 5">
    <name type="scientific">Alosa alosa</name>
    <name type="common">allis shad</name>
    <dbReference type="NCBI Taxonomy" id="278164"/>
    <lineage>
        <taxon>Eukaryota</taxon>
        <taxon>Metazoa</taxon>
        <taxon>Chordata</taxon>
        <taxon>Craniata</taxon>
        <taxon>Vertebrata</taxon>
        <taxon>Euteleostomi</taxon>
        <taxon>Actinopterygii</taxon>
        <taxon>Neopterygii</taxon>
        <taxon>Teleostei</taxon>
        <taxon>Clupei</taxon>
        <taxon>Clupeiformes</taxon>
        <taxon>Clupeoidei</taxon>
        <taxon>Clupeidae</taxon>
        <taxon>Alosa</taxon>
    </lineage>
</organism>
<accession>A0AAV6HEA5</accession>
<evidence type="ECO:0000313" key="5">
    <source>
        <dbReference type="Proteomes" id="UP000823561"/>
    </source>
</evidence>
<evidence type="ECO:0000313" key="4">
    <source>
        <dbReference type="EMBL" id="KAG5285618.1"/>
    </source>
</evidence>
<comment type="caution">
    <text evidence="4">The sequence shown here is derived from an EMBL/GenBank/DDBJ whole genome shotgun (WGS) entry which is preliminary data.</text>
</comment>
<dbReference type="GO" id="GO:0046854">
    <property type="term" value="P:phosphatidylinositol phosphate biosynthetic process"/>
    <property type="evidence" value="ECO:0007669"/>
    <property type="project" value="TreeGrafter"/>
</dbReference>
<dbReference type="InterPro" id="IPR000980">
    <property type="entry name" value="SH2"/>
</dbReference>
<evidence type="ECO:0000256" key="2">
    <source>
        <dbReference type="PROSITE-ProRule" id="PRU00191"/>
    </source>
</evidence>
<keyword evidence="5" id="KW-1185">Reference proteome</keyword>
<gene>
    <name evidence="4" type="ORF">AALO_G00005430</name>
</gene>
<dbReference type="SMART" id="SM00252">
    <property type="entry name" value="SH2"/>
    <property type="match status" value="2"/>
</dbReference>
<reference evidence="4 5" key="1">
    <citation type="submission" date="2020-10" db="EMBL/GenBank/DDBJ databases">
        <title>Chromosome-scale genome assembly of the Allis shad, Alosa alosa.</title>
        <authorList>
            <person name="Margot Z."/>
            <person name="Christophe K."/>
            <person name="Cabau C."/>
            <person name="Louis A."/>
            <person name="Berthelot C."/>
            <person name="Parey E."/>
            <person name="Roest Crollius H."/>
            <person name="Montfort J."/>
            <person name="Robinson-Rechavi M."/>
            <person name="Bucao C."/>
            <person name="Bouchez O."/>
            <person name="Gislard M."/>
            <person name="Lluch J."/>
            <person name="Milhes M."/>
            <person name="Lampietro C."/>
            <person name="Lopez Roques C."/>
            <person name="Donnadieu C."/>
            <person name="Braasch I."/>
            <person name="Desvignes T."/>
            <person name="Postlethwait J."/>
            <person name="Bobe J."/>
            <person name="Guiguen Y."/>
        </authorList>
    </citation>
    <scope>NUCLEOTIDE SEQUENCE [LARGE SCALE GENOMIC DNA]</scope>
    <source>
        <strain evidence="4">M-15738</strain>
        <tissue evidence="4">Blood</tissue>
    </source>
</reference>
<dbReference type="PRINTS" id="PR00401">
    <property type="entry name" value="SH2DOMAIN"/>
</dbReference>
<keyword evidence="1 2" id="KW-0727">SH2 domain</keyword>
<dbReference type="GO" id="GO:0008286">
    <property type="term" value="P:insulin receptor signaling pathway"/>
    <property type="evidence" value="ECO:0007669"/>
    <property type="project" value="TreeGrafter"/>
</dbReference>
<dbReference type="GO" id="GO:0005942">
    <property type="term" value="C:phosphatidylinositol 3-kinase complex"/>
    <property type="evidence" value="ECO:0007669"/>
    <property type="project" value="TreeGrafter"/>
</dbReference>
<dbReference type="InterPro" id="IPR036860">
    <property type="entry name" value="SH2_dom_sf"/>
</dbReference>
<dbReference type="Proteomes" id="UP000823561">
    <property type="component" value="Chromosome 1"/>
</dbReference>
<dbReference type="PRINTS" id="PR00678">
    <property type="entry name" value="PI3KINASEP85"/>
</dbReference>
<dbReference type="PROSITE" id="PS50001">
    <property type="entry name" value="SH2"/>
    <property type="match status" value="2"/>
</dbReference>
<protein>
    <recommendedName>
        <fullName evidence="3">SH2 domain-containing protein</fullName>
    </recommendedName>
</protein>
<proteinExistence type="predicted"/>
<dbReference type="PANTHER" id="PTHR10155:SF10">
    <property type="entry name" value="PI3K21B, ISOFORM B"/>
    <property type="match status" value="1"/>
</dbReference>
<feature type="domain" description="SH2" evidence="3">
    <location>
        <begin position="280"/>
        <end position="374"/>
    </location>
</feature>
<name>A0AAV6HEA5_9TELE</name>
<dbReference type="PANTHER" id="PTHR10155">
    <property type="entry name" value="PHOSPHATIDYLINOSITOL 3-KINASE REGULATORY SUBUNIT"/>
    <property type="match status" value="1"/>
</dbReference>
<sequence length="383" mass="44072">MISEELLFYIEMDKEESAGLHHYHEALRLHRVDAEWYWGDVSRELVNEKLQNRPNGSFLVRDASSKIPGEYTLTVRINGDQKLIKILHRDGKYGFIEPLSFNSVVELIGYFQNRSLAQYNPALDVALVHPVSRFCMTQKAKEIPEATRECYQSQCDQTLKEYYQLCGSYTQDIQRITKAINDFSDILAVFENQCNVNSSEHPHKERVMADLNRVKILYSKLKFWQDECHHGKVPSPVLSNKEDRTEPNLKQLCKIISLHLTPHFLAAQQDCLSLWEETSWFVGDLSRTEAEELLLGKPEGAFLIRQSSKKGCYACSVVVHQEVGHCIIHCTPHGYGFAEPYNLYRSLKDLVLHYHQTSLAQHNEALDVRLAYPVHLLVSSLHG</sequence>
<evidence type="ECO:0000259" key="3">
    <source>
        <dbReference type="PROSITE" id="PS50001"/>
    </source>
</evidence>
<dbReference type="Gene3D" id="3.30.505.10">
    <property type="entry name" value="SH2 domain"/>
    <property type="match status" value="2"/>
</dbReference>
<evidence type="ECO:0000256" key="1">
    <source>
        <dbReference type="ARBA" id="ARBA00022999"/>
    </source>
</evidence>
<dbReference type="FunFam" id="3.30.505.10:FF:000080">
    <property type="entry name" value="Pi3K21B, isoform C"/>
    <property type="match status" value="1"/>
</dbReference>
<dbReference type="EMBL" id="JADWDJ010000001">
    <property type="protein sequence ID" value="KAG5285618.1"/>
    <property type="molecule type" value="Genomic_DNA"/>
</dbReference>
<dbReference type="Pfam" id="PF00017">
    <property type="entry name" value="SH2"/>
    <property type="match status" value="2"/>
</dbReference>
<dbReference type="FunFam" id="3.30.505.10:FF:000006">
    <property type="entry name" value="Phosphatidylinositol 3-kinase regulatory subunit alpha"/>
    <property type="match status" value="1"/>
</dbReference>